<dbReference type="Proteomes" id="UP000184368">
    <property type="component" value="Unassembled WGS sequence"/>
</dbReference>
<accession>A0A1M5H8K1</accession>
<dbReference type="OrthoDB" id="9789947at2"/>
<proteinExistence type="predicted"/>
<evidence type="ECO:0000313" key="1">
    <source>
        <dbReference type="EMBL" id="SHG12331.1"/>
    </source>
</evidence>
<dbReference type="InterPro" id="IPR011882">
    <property type="entry name" value="PaaC"/>
</dbReference>
<dbReference type="PIRSF" id="PIRSF037834">
    <property type="entry name" value="PA_CoA_Oase3"/>
    <property type="match status" value="1"/>
</dbReference>
<gene>
    <name evidence="1" type="ORF">SAMN05444008_11878</name>
</gene>
<dbReference type="GO" id="GO:0010124">
    <property type="term" value="P:phenylacetate catabolic process"/>
    <property type="evidence" value="ECO:0007669"/>
    <property type="project" value="InterPro"/>
</dbReference>
<dbReference type="PANTHER" id="PTHR30458">
    <property type="entry name" value="PHENYLACETIC ACID DEGRADATION PROTEIN PAA"/>
    <property type="match status" value="1"/>
</dbReference>
<dbReference type="EMBL" id="FQUO01000018">
    <property type="protein sequence ID" value="SHG12331.1"/>
    <property type="molecule type" value="Genomic_DNA"/>
</dbReference>
<organism evidence="1 2">
    <name type="scientific">Cnuella takakiae</name>
    <dbReference type="NCBI Taxonomy" id="1302690"/>
    <lineage>
        <taxon>Bacteria</taxon>
        <taxon>Pseudomonadati</taxon>
        <taxon>Bacteroidota</taxon>
        <taxon>Chitinophagia</taxon>
        <taxon>Chitinophagales</taxon>
        <taxon>Chitinophagaceae</taxon>
        <taxon>Cnuella</taxon>
    </lineage>
</organism>
<keyword evidence="2" id="KW-1185">Reference proteome</keyword>
<dbReference type="InterPro" id="IPR009078">
    <property type="entry name" value="Ferritin-like_SF"/>
</dbReference>
<dbReference type="InterPro" id="IPR012347">
    <property type="entry name" value="Ferritin-like"/>
</dbReference>
<dbReference type="InterPro" id="IPR052703">
    <property type="entry name" value="Aromatic_CoA_ox/epox"/>
</dbReference>
<dbReference type="Pfam" id="PF05138">
    <property type="entry name" value="PaaA_PaaC"/>
    <property type="match status" value="1"/>
</dbReference>
<dbReference type="GO" id="GO:0005829">
    <property type="term" value="C:cytosol"/>
    <property type="evidence" value="ECO:0007669"/>
    <property type="project" value="TreeGrafter"/>
</dbReference>
<dbReference type="FunFam" id="1.20.1260.10:FF:000012">
    <property type="entry name" value="1,2-phenylacetyl-CoA epoxidase, subunit C"/>
    <property type="match status" value="1"/>
</dbReference>
<evidence type="ECO:0000313" key="2">
    <source>
        <dbReference type="Proteomes" id="UP000184368"/>
    </source>
</evidence>
<dbReference type="PANTHER" id="PTHR30458:SF0">
    <property type="entry name" value="1,2-PHENYLACETYL-COA EPOXIDASE, SUBUNIT C"/>
    <property type="match status" value="1"/>
</dbReference>
<dbReference type="InterPro" id="IPR007814">
    <property type="entry name" value="PaaA_PaaC"/>
</dbReference>
<sequence>MLQTITKDTGNSGLSSPFRGTGGFILHLADSALVLGQRNAEWTAHGPVLEQDIAITNIALDLIGQARNFFAYAAQAYNESKDAGKASFNNLLPRPWIAFNRELQEDDLAFLRDERQYLNLLLCELPKGDWAFTILRQYLFSAYQLPLFQQLAQGSDQQLAAIAAKGIKEVTYHLRWSAEWVIRLGDGTEESNRRINKALTELWPYTAELFEPSQIELDAAASGIPIRLEEVQVSWQNHIHRVFGEAGLTVPTNKPFQKGGKAGIHTEHMGHLLAEMQYLQRTYPNQQW</sequence>
<dbReference type="NCBIfam" id="TIGR02158">
    <property type="entry name" value="PA_CoA_Oxy3"/>
    <property type="match status" value="1"/>
</dbReference>
<reference evidence="1 2" key="1">
    <citation type="submission" date="2016-11" db="EMBL/GenBank/DDBJ databases">
        <authorList>
            <person name="Jaros S."/>
            <person name="Januszkiewicz K."/>
            <person name="Wedrychowicz H."/>
        </authorList>
    </citation>
    <scope>NUCLEOTIDE SEQUENCE [LARGE SCALE GENOMIC DNA]</scope>
    <source>
        <strain evidence="1 2">DSM 26897</strain>
    </source>
</reference>
<dbReference type="STRING" id="1302690.BUE76_03510"/>
<dbReference type="Gene3D" id="1.20.1260.10">
    <property type="match status" value="1"/>
</dbReference>
<name>A0A1M5H8K1_9BACT</name>
<dbReference type="AlphaFoldDB" id="A0A1M5H8K1"/>
<dbReference type="SUPFAM" id="SSF47240">
    <property type="entry name" value="Ferritin-like"/>
    <property type="match status" value="1"/>
</dbReference>
<protein>
    <submittedName>
        <fullName evidence="1">Ring-1,2-phenylacetyl-CoA epoxidase subunit PaaC</fullName>
    </submittedName>
</protein>
<dbReference type="RefSeq" id="WP_083596670.1">
    <property type="nucleotide sequence ID" value="NZ_FQUO01000018.1"/>
</dbReference>